<name>A0A1M5RZK4_9BRAD</name>
<proteinExistence type="predicted"/>
<sequence>MTQVSAGVRQRVVHPSDPKGVPHVPGPHALPTGPPLSAIERPRQTRTIPARTAPGPAGYELRTFECPRCDRFQRTLVVSDPMSGDLRGWLRGELKCPD</sequence>
<evidence type="ECO:0000313" key="2">
    <source>
        <dbReference type="EMBL" id="SHH31640.1"/>
    </source>
</evidence>
<organism evidence="2 3">
    <name type="scientific">Bradyrhizobium erythrophlei</name>
    <dbReference type="NCBI Taxonomy" id="1437360"/>
    <lineage>
        <taxon>Bacteria</taxon>
        <taxon>Pseudomonadati</taxon>
        <taxon>Pseudomonadota</taxon>
        <taxon>Alphaproteobacteria</taxon>
        <taxon>Hyphomicrobiales</taxon>
        <taxon>Nitrobacteraceae</taxon>
        <taxon>Bradyrhizobium</taxon>
    </lineage>
</organism>
<dbReference type="EMBL" id="LT670817">
    <property type="protein sequence ID" value="SHH31640.1"/>
    <property type="molecule type" value="Genomic_DNA"/>
</dbReference>
<evidence type="ECO:0000313" key="3">
    <source>
        <dbReference type="Proteomes" id="UP000189796"/>
    </source>
</evidence>
<evidence type="ECO:0000256" key="1">
    <source>
        <dbReference type="SAM" id="MobiDB-lite"/>
    </source>
</evidence>
<dbReference type="AlphaFoldDB" id="A0A1M5RZK4"/>
<accession>A0A1M5RZK4</accession>
<reference evidence="2 3" key="1">
    <citation type="submission" date="2016-11" db="EMBL/GenBank/DDBJ databases">
        <authorList>
            <person name="Jaros S."/>
            <person name="Januszkiewicz K."/>
            <person name="Wedrychowicz H."/>
        </authorList>
    </citation>
    <scope>NUCLEOTIDE SEQUENCE [LARGE SCALE GENOMIC DNA]</scope>
    <source>
        <strain evidence="2 3">GAS138</strain>
    </source>
</reference>
<dbReference type="Proteomes" id="UP000189796">
    <property type="component" value="Chromosome I"/>
</dbReference>
<feature type="region of interest" description="Disordered" evidence="1">
    <location>
        <begin position="1"/>
        <end position="42"/>
    </location>
</feature>
<protein>
    <submittedName>
        <fullName evidence="2">Uncharacterized protein</fullName>
    </submittedName>
</protein>
<gene>
    <name evidence="2" type="ORF">SAMN05443248_4423</name>
</gene>